<keyword evidence="3" id="KW-1185">Reference proteome</keyword>
<dbReference type="AlphaFoldDB" id="A0A1Y2DKI2"/>
<dbReference type="PANTHER" id="PTHR11465:SF62">
    <property type="entry name" value="CATALASE T"/>
    <property type="match status" value="1"/>
</dbReference>
<evidence type="ECO:0000259" key="1">
    <source>
        <dbReference type="SMART" id="SM01060"/>
    </source>
</evidence>
<dbReference type="GO" id="GO:0005777">
    <property type="term" value="C:peroxisome"/>
    <property type="evidence" value="ECO:0007669"/>
    <property type="project" value="TreeGrafter"/>
</dbReference>
<dbReference type="Proteomes" id="UP000193689">
    <property type="component" value="Unassembled WGS sequence"/>
</dbReference>
<gene>
    <name evidence="2" type="ORF">BCR38DRAFT_375804</name>
</gene>
<dbReference type="RefSeq" id="XP_040712210.1">
    <property type="nucleotide sequence ID" value="XM_040857340.1"/>
</dbReference>
<dbReference type="GO" id="GO:0020037">
    <property type="term" value="F:heme binding"/>
    <property type="evidence" value="ECO:0007669"/>
    <property type="project" value="InterPro"/>
</dbReference>
<dbReference type="Gene3D" id="2.40.180.10">
    <property type="entry name" value="Catalase core domain"/>
    <property type="match status" value="1"/>
</dbReference>
<dbReference type="GO" id="GO:0004096">
    <property type="term" value="F:catalase activity"/>
    <property type="evidence" value="ECO:0007669"/>
    <property type="project" value="InterPro"/>
</dbReference>
<comment type="caution">
    <text evidence="2">The sequence shown here is derived from an EMBL/GenBank/DDBJ whole genome shotgun (WGS) entry which is preliminary data.</text>
</comment>
<dbReference type="CDD" id="cd08153">
    <property type="entry name" value="srpA_like"/>
    <property type="match status" value="1"/>
</dbReference>
<dbReference type="InterPro" id="IPR020835">
    <property type="entry name" value="Catalase_sf"/>
</dbReference>
<dbReference type="GO" id="GO:0042542">
    <property type="term" value="P:response to hydrogen peroxide"/>
    <property type="evidence" value="ECO:0007669"/>
    <property type="project" value="TreeGrafter"/>
</dbReference>
<dbReference type="GO" id="GO:0005739">
    <property type="term" value="C:mitochondrion"/>
    <property type="evidence" value="ECO:0007669"/>
    <property type="project" value="TreeGrafter"/>
</dbReference>
<proteinExistence type="predicted"/>
<dbReference type="SMART" id="SM01060">
    <property type="entry name" value="Catalase"/>
    <property type="match status" value="1"/>
</dbReference>
<organism evidence="2 3">
    <name type="scientific">Pseudomassariella vexata</name>
    <dbReference type="NCBI Taxonomy" id="1141098"/>
    <lineage>
        <taxon>Eukaryota</taxon>
        <taxon>Fungi</taxon>
        <taxon>Dikarya</taxon>
        <taxon>Ascomycota</taxon>
        <taxon>Pezizomycotina</taxon>
        <taxon>Sordariomycetes</taxon>
        <taxon>Xylariomycetidae</taxon>
        <taxon>Amphisphaeriales</taxon>
        <taxon>Pseudomassariaceae</taxon>
        <taxon>Pseudomassariella</taxon>
    </lineage>
</organism>
<dbReference type="Pfam" id="PF00199">
    <property type="entry name" value="Catalase"/>
    <property type="match status" value="2"/>
</dbReference>
<dbReference type="InterPro" id="IPR024168">
    <property type="entry name" value="Catalase_SrpA-type_pred"/>
</dbReference>
<dbReference type="InterPro" id="IPR018028">
    <property type="entry name" value="Catalase"/>
</dbReference>
<dbReference type="GeneID" id="63773552"/>
<feature type="domain" description="Catalase core" evidence="1">
    <location>
        <begin position="11"/>
        <end position="307"/>
    </location>
</feature>
<sequence length="308" mass="33483">MPLPSDAKVVETSNGLVNTLHEIFGPHPGFRPAHAKGVLLKGTFTPTEDAKSLSTAPHFNNPSTPAIARFSNSTGIPEIPDTDPNGNPRGFAVRFMLAESPRRVHTDIIAHSVDGFPGTTGEEALDFFNALKNGTISDYLGAHPKALAFVQAPKPIPSSFGKEKYFAVNAFKFIAADGKETFVRYRFVPEAGEDYLDEATLKDKAPNFLFQGVPETLKQGPILFKLTAQVAEEGDVTDDNTVKWPEERKIVELGTIKLESVANDNAAQQKTIIFDPIPRVEGIEASADPLLQVRAGVYLISGKERRAD</sequence>
<dbReference type="STRING" id="1141098.A0A1Y2DKI2"/>
<dbReference type="OrthoDB" id="2379805at2759"/>
<evidence type="ECO:0000313" key="3">
    <source>
        <dbReference type="Proteomes" id="UP000193689"/>
    </source>
</evidence>
<dbReference type="PROSITE" id="PS51402">
    <property type="entry name" value="CATALASE_3"/>
    <property type="match status" value="1"/>
</dbReference>
<protein>
    <submittedName>
        <fullName evidence="2">Catalase-like domain-containing protein</fullName>
    </submittedName>
</protein>
<dbReference type="InParanoid" id="A0A1Y2DKI2"/>
<dbReference type="EMBL" id="MCFJ01000013">
    <property type="protein sequence ID" value="ORY59636.1"/>
    <property type="molecule type" value="Genomic_DNA"/>
</dbReference>
<dbReference type="PANTHER" id="PTHR11465">
    <property type="entry name" value="CATALASE"/>
    <property type="match status" value="1"/>
</dbReference>
<name>A0A1Y2DKI2_9PEZI</name>
<dbReference type="PIRSF" id="PIRSF000296">
    <property type="entry name" value="SrpA"/>
    <property type="match status" value="1"/>
</dbReference>
<reference evidence="2 3" key="1">
    <citation type="submission" date="2016-07" db="EMBL/GenBank/DDBJ databases">
        <title>Pervasive Adenine N6-methylation of Active Genes in Fungi.</title>
        <authorList>
            <consortium name="DOE Joint Genome Institute"/>
            <person name="Mondo S.J."/>
            <person name="Dannebaum R.O."/>
            <person name="Kuo R.C."/>
            <person name="Labutti K."/>
            <person name="Haridas S."/>
            <person name="Kuo A."/>
            <person name="Salamov A."/>
            <person name="Ahrendt S.R."/>
            <person name="Lipzen A."/>
            <person name="Sullivan W."/>
            <person name="Andreopoulos W.B."/>
            <person name="Clum A."/>
            <person name="Lindquist E."/>
            <person name="Daum C."/>
            <person name="Ramamoorthy G.K."/>
            <person name="Gryganskyi A."/>
            <person name="Culley D."/>
            <person name="Magnuson J.K."/>
            <person name="James T.Y."/>
            <person name="O'Malley M.A."/>
            <person name="Stajich J.E."/>
            <person name="Spatafora J.W."/>
            <person name="Visel A."/>
            <person name="Grigoriev I.V."/>
        </authorList>
    </citation>
    <scope>NUCLEOTIDE SEQUENCE [LARGE SCALE GENOMIC DNA]</scope>
    <source>
        <strain evidence="2 3">CBS 129021</strain>
    </source>
</reference>
<dbReference type="InterPro" id="IPR011614">
    <property type="entry name" value="Catalase_core"/>
</dbReference>
<dbReference type="Gene3D" id="1.20.1280.120">
    <property type="match status" value="1"/>
</dbReference>
<evidence type="ECO:0000313" key="2">
    <source>
        <dbReference type="EMBL" id="ORY59636.1"/>
    </source>
</evidence>
<accession>A0A1Y2DKI2</accession>
<dbReference type="GO" id="GO:0042744">
    <property type="term" value="P:hydrogen peroxide catabolic process"/>
    <property type="evidence" value="ECO:0007669"/>
    <property type="project" value="TreeGrafter"/>
</dbReference>
<dbReference type="SUPFAM" id="SSF56634">
    <property type="entry name" value="Heme-dependent catalase-like"/>
    <property type="match status" value="1"/>
</dbReference>